<evidence type="ECO:0000313" key="3">
    <source>
        <dbReference type="Proteomes" id="UP000187429"/>
    </source>
</evidence>
<dbReference type="Proteomes" id="UP000187429">
    <property type="component" value="Unassembled WGS sequence"/>
</dbReference>
<feature type="compositionally biased region" description="Polar residues" evidence="1">
    <location>
        <begin position="124"/>
        <end position="138"/>
    </location>
</feature>
<dbReference type="EMBL" id="LSSM01000053">
    <property type="protein sequence ID" value="OMJ30225.1"/>
    <property type="molecule type" value="Genomic_DNA"/>
</dbReference>
<feature type="region of interest" description="Disordered" evidence="1">
    <location>
        <begin position="32"/>
        <end position="51"/>
    </location>
</feature>
<feature type="compositionally biased region" description="Polar residues" evidence="1">
    <location>
        <begin position="35"/>
        <end position="46"/>
    </location>
</feature>
<dbReference type="OrthoDB" id="10366262at2759"/>
<organism evidence="2 3">
    <name type="scientific">Smittium culicis</name>
    <dbReference type="NCBI Taxonomy" id="133412"/>
    <lineage>
        <taxon>Eukaryota</taxon>
        <taxon>Fungi</taxon>
        <taxon>Fungi incertae sedis</taxon>
        <taxon>Zoopagomycota</taxon>
        <taxon>Kickxellomycotina</taxon>
        <taxon>Harpellomycetes</taxon>
        <taxon>Harpellales</taxon>
        <taxon>Legeriomycetaceae</taxon>
        <taxon>Smittium</taxon>
    </lineage>
</organism>
<protein>
    <submittedName>
        <fullName evidence="2">Uncharacterized protein</fullName>
    </submittedName>
</protein>
<keyword evidence="3" id="KW-1185">Reference proteome</keyword>
<evidence type="ECO:0000256" key="1">
    <source>
        <dbReference type="SAM" id="MobiDB-lite"/>
    </source>
</evidence>
<gene>
    <name evidence="2" type="ORF">AYI69_g232</name>
</gene>
<dbReference type="AlphaFoldDB" id="A0A1R1YTM9"/>
<accession>A0A1R1YTM9</accession>
<proteinExistence type="predicted"/>
<feature type="region of interest" description="Disordered" evidence="1">
    <location>
        <begin position="88"/>
        <end position="112"/>
    </location>
</feature>
<sequence>MIKPVIANEKLAIPTANKLDAPITAAKPTKLADSENITKTAQTRTKPATDRKLAAPTDNIKEKNHTCAGKKIDLKGAITSAISTNNIPLESSDIDEDNAGKSENTNSSDMDIDFSDIEVKKEPNSSQEGNFTQDSGYNEYNKVYDDFSRGRINKTAFEAYNTSRFGPPPPPYLSRYQIPGNPKDSLEL</sequence>
<comment type="caution">
    <text evidence="2">The sequence shown here is derived from an EMBL/GenBank/DDBJ whole genome shotgun (WGS) entry which is preliminary data.</text>
</comment>
<evidence type="ECO:0000313" key="2">
    <source>
        <dbReference type="EMBL" id="OMJ30225.1"/>
    </source>
</evidence>
<feature type="region of interest" description="Disordered" evidence="1">
    <location>
        <begin position="159"/>
        <end position="188"/>
    </location>
</feature>
<name>A0A1R1YTM9_9FUNG</name>
<feature type="region of interest" description="Disordered" evidence="1">
    <location>
        <begin position="119"/>
        <end position="138"/>
    </location>
</feature>
<reference evidence="3" key="1">
    <citation type="submission" date="2017-01" db="EMBL/GenBank/DDBJ databases">
        <authorList>
            <person name="Wang Y."/>
            <person name="White M."/>
            <person name="Kvist S."/>
            <person name="Moncalvo J.-M."/>
        </authorList>
    </citation>
    <scope>NUCLEOTIDE SEQUENCE [LARGE SCALE GENOMIC DNA]</scope>
    <source>
        <strain evidence="3">ID-206-W2</strain>
    </source>
</reference>